<dbReference type="RefSeq" id="WP_209681940.1">
    <property type="nucleotide sequence ID" value="NZ_JAGIOI010000001.1"/>
</dbReference>
<comment type="caution">
    <text evidence="1">The sequence shown here is derived from an EMBL/GenBank/DDBJ whole genome shotgun (WGS) entry which is preliminary data.</text>
</comment>
<proteinExistence type="predicted"/>
<dbReference type="Proteomes" id="UP000711614">
    <property type="component" value="Unassembled WGS sequence"/>
</dbReference>
<keyword evidence="2" id="KW-1185">Reference proteome</keyword>
<dbReference type="EMBL" id="JAGIOI010000001">
    <property type="protein sequence ID" value="MBP2414204.1"/>
    <property type="molecule type" value="Genomic_DNA"/>
</dbReference>
<evidence type="ECO:0000313" key="2">
    <source>
        <dbReference type="Proteomes" id="UP000711614"/>
    </source>
</evidence>
<evidence type="ECO:0008006" key="3">
    <source>
        <dbReference type="Google" id="ProtNLM"/>
    </source>
</evidence>
<name>A0ABS4YZI2_9MICC</name>
<protein>
    <recommendedName>
        <fullName evidence="3">Transposase</fullName>
    </recommendedName>
</protein>
<organism evidence="1 2">
    <name type="scientific">Arthrobacter stackebrandtii</name>
    <dbReference type="NCBI Taxonomy" id="272161"/>
    <lineage>
        <taxon>Bacteria</taxon>
        <taxon>Bacillati</taxon>
        <taxon>Actinomycetota</taxon>
        <taxon>Actinomycetes</taxon>
        <taxon>Micrococcales</taxon>
        <taxon>Micrococcaceae</taxon>
        <taxon>Arthrobacter</taxon>
    </lineage>
</organism>
<sequence>MEWIDETGTIVLRYSGAMRHLAIGRGHKGKRVIVRIADITTGAIPAEHTIDRNQNYQPKKKLKPLPKERELLSVMSRYISQRCLDTSKSAPGGN</sequence>
<reference evidence="1 2" key="1">
    <citation type="submission" date="2021-03" db="EMBL/GenBank/DDBJ databases">
        <title>Sequencing the genomes of 1000 actinobacteria strains.</title>
        <authorList>
            <person name="Klenk H.-P."/>
        </authorList>
    </citation>
    <scope>NUCLEOTIDE SEQUENCE [LARGE SCALE GENOMIC DNA]</scope>
    <source>
        <strain evidence="1 2">DSM 16005</strain>
    </source>
</reference>
<evidence type="ECO:0000313" key="1">
    <source>
        <dbReference type="EMBL" id="MBP2414204.1"/>
    </source>
</evidence>
<accession>A0ABS4YZI2</accession>
<gene>
    <name evidence="1" type="ORF">JOF48_003003</name>
</gene>